<comment type="caution">
    <text evidence="6">The sequence shown here is derived from an EMBL/GenBank/DDBJ whole genome shotgun (WGS) entry which is preliminary data.</text>
</comment>
<dbReference type="InterPro" id="IPR013611">
    <property type="entry name" value="Transp-assoc_OB_typ2"/>
</dbReference>
<dbReference type="EC" id="3.6.3.25" evidence="6"/>
<keyword evidence="6" id="KW-0378">Hydrolase</keyword>
<organism evidence="6 7">
    <name type="scientific">Saezia sanguinis</name>
    <dbReference type="NCBI Taxonomy" id="1965230"/>
    <lineage>
        <taxon>Bacteria</taxon>
        <taxon>Pseudomonadati</taxon>
        <taxon>Pseudomonadota</taxon>
        <taxon>Betaproteobacteria</taxon>
        <taxon>Burkholderiales</taxon>
        <taxon>Saeziaceae</taxon>
        <taxon>Saezia</taxon>
    </lineage>
</organism>
<dbReference type="Proteomes" id="UP000286947">
    <property type="component" value="Unassembled WGS sequence"/>
</dbReference>
<dbReference type="Pfam" id="PF00005">
    <property type="entry name" value="ABC_tran"/>
    <property type="match status" value="1"/>
</dbReference>
<dbReference type="GO" id="GO:0016887">
    <property type="term" value="F:ATP hydrolysis activity"/>
    <property type="evidence" value="ECO:0007669"/>
    <property type="project" value="InterPro"/>
</dbReference>
<evidence type="ECO:0000259" key="5">
    <source>
        <dbReference type="PROSITE" id="PS50893"/>
    </source>
</evidence>
<evidence type="ECO:0000256" key="3">
    <source>
        <dbReference type="ARBA" id="ARBA00022741"/>
    </source>
</evidence>
<dbReference type="PANTHER" id="PTHR42781">
    <property type="entry name" value="SPERMIDINE/PUTRESCINE IMPORT ATP-BINDING PROTEIN POTA"/>
    <property type="match status" value="1"/>
</dbReference>
<dbReference type="GO" id="GO:0022857">
    <property type="term" value="F:transmembrane transporter activity"/>
    <property type="evidence" value="ECO:0007669"/>
    <property type="project" value="InterPro"/>
</dbReference>
<dbReference type="PROSITE" id="PS50893">
    <property type="entry name" value="ABC_TRANSPORTER_2"/>
    <property type="match status" value="1"/>
</dbReference>
<dbReference type="PROSITE" id="PS00211">
    <property type="entry name" value="ABC_TRANSPORTER_1"/>
    <property type="match status" value="1"/>
</dbReference>
<dbReference type="SMART" id="SM00382">
    <property type="entry name" value="AAA"/>
    <property type="match status" value="1"/>
</dbReference>
<dbReference type="InterPro" id="IPR027417">
    <property type="entry name" value="P-loop_NTPase"/>
</dbReference>
<feature type="domain" description="ABC transporter" evidence="5">
    <location>
        <begin position="23"/>
        <end position="253"/>
    </location>
</feature>
<evidence type="ECO:0000256" key="1">
    <source>
        <dbReference type="ARBA" id="ARBA00022448"/>
    </source>
</evidence>
<reference evidence="6 7" key="1">
    <citation type="submission" date="2018-01" db="EMBL/GenBank/DDBJ databases">
        <title>Saezia sanguinis gen. nov., sp. nov., in the order Burkholderiales isolated from human blood.</title>
        <authorList>
            <person name="Medina-Pascual M.J."/>
            <person name="Valdezate S."/>
            <person name="Monzon S."/>
            <person name="Cuesta I."/>
            <person name="Carrasco G."/>
            <person name="Villalon P."/>
            <person name="Saez-Nieto J.A."/>
        </authorList>
    </citation>
    <scope>NUCLEOTIDE SEQUENCE [LARGE SCALE GENOMIC DNA]</scope>
    <source>
        <strain evidence="6 7">CNM695-12</strain>
    </source>
</reference>
<dbReference type="InterPro" id="IPR017871">
    <property type="entry name" value="ABC_transporter-like_CS"/>
</dbReference>
<evidence type="ECO:0000313" key="7">
    <source>
        <dbReference type="Proteomes" id="UP000286947"/>
    </source>
</evidence>
<keyword evidence="1" id="KW-0813">Transport</keyword>
<dbReference type="InterPro" id="IPR008995">
    <property type="entry name" value="Mo/tungstate-bd_C_term_dom"/>
</dbReference>
<dbReference type="FunFam" id="3.40.50.300:FF:000425">
    <property type="entry name" value="Probable ABC transporter, ATP-binding subunit"/>
    <property type="match status" value="1"/>
</dbReference>
<dbReference type="GO" id="GO:0043190">
    <property type="term" value="C:ATP-binding cassette (ABC) transporter complex"/>
    <property type="evidence" value="ECO:0007669"/>
    <property type="project" value="InterPro"/>
</dbReference>
<keyword evidence="4 6" id="KW-0067">ATP-binding</keyword>
<dbReference type="Gene3D" id="2.40.50.100">
    <property type="match status" value="1"/>
</dbReference>
<dbReference type="SUPFAM" id="SSF52540">
    <property type="entry name" value="P-loop containing nucleoside triphosphate hydrolases"/>
    <property type="match status" value="1"/>
</dbReference>
<dbReference type="EMBL" id="PQSP01000001">
    <property type="protein sequence ID" value="RUS68138.1"/>
    <property type="molecule type" value="Genomic_DNA"/>
</dbReference>
<dbReference type="Pfam" id="PF08402">
    <property type="entry name" value="TOBE_2"/>
    <property type="match status" value="1"/>
</dbReference>
<dbReference type="AlphaFoldDB" id="A0A433SHD5"/>
<gene>
    <name evidence="6" type="primary">cysA_1</name>
    <name evidence="6" type="ORF">CUZ56_00623</name>
</gene>
<dbReference type="GO" id="GO:0005524">
    <property type="term" value="F:ATP binding"/>
    <property type="evidence" value="ECO:0007669"/>
    <property type="project" value="UniProtKB-KW"/>
</dbReference>
<keyword evidence="7" id="KW-1185">Reference proteome</keyword>
<dbReference type="InterPro" id="IPR003593">
    <property type="entry name" value="AAA+_ATPase"/>
</dbReference>
<dbReference type="InterPro" id="IPR003439">
    <property type="entry name" value="ABC_transporter-like_ATP-bd"/>
</dbReference>
<sequence>MNVGTKENAATKLHTNASDEIVVSLNGISKRYGDFAAVDHLSLDVHKGELVCLLGPSGCGKTTTLRMIAGFDLPTSGTIMISGQEVSQLPPYQRDTGMVFQSYALFPHMTVADNIAFGLDNIGIGKTERRQRIQEMLQWVELDHLASRYPRELSGGQQQRVALARALALRPAVLLLDEPFSNLDARLRVRLREELRKLIDQINITTLFVTHDQEEALMLSDRIVVLNAGKVEQIGTPEEIYETPATRFVAEFIGWCTLLEGEVQNGTFTSTAGFSMPVPSAANGPQLLVLRPEYLRPAAASAEVPGFRGVVQSSEYYGSMTRMVLLVCGERLLMEAHFPAGKRPQIGDEIHIQVDPQGIRLIPCG</sequence>
<dbReference type="RefSeq" id="WP_204250804.1">
    <property type="nucleotide sequence ID" value="NZ_PQSP01000001.1"/>
</dbReference>
<name>A0A433SHD5_9BURK</name>
<dbReference type="InterPro" id="IPR050093">
    <property type="entry name" value="ABC_SmlMolc_Importer"/>
</dbReference>
<dbReference type="PANTHER" id="PTHR42781:SF4">
    <property type="entry name" value="SPERMIDINE_PUTRESCINE IMPORT ATP-BINDING PROTEIN POTA"/>
    <property type="match status" value="1"/>
</dbReference>
<dbReference type="SUPFAM" id="SSF50331">
    <property type="entry name" value="MOP-like"/>
    <property type="match status" value="1"/>
</dbReference>
<dbReference type="Gene3D" id="3.40.50.300">
    <property type="entry name" value="P-loop containing nucleotide triphosphate hydrolases"/>
    <property type="match status" value="1"/>
</dbReference>
<keyword evidence="3" id="KW-0547">Nucleotide-binding</keyword>
<accession>A0A433SHD5</accession>
<dbReference type="GO" id="GO:0015697">
    <property type="term" value="P:quaternary ammonium group transport"/>
    <property type="evidence" value="ECO:0007669"/>
    <property type="project" value="UniProtKB-ARBA"/>
</dbReference>
<proteinExistence type="predicted"/>
<protein>
    <submittedName>
        <fullName evidence="6">Sulfate/thiosulfate import ATP-binding protein CysA</fullName>
        <ecNumber evidence="6">3.6.3.25</ecNumber>
    </submittedName>
</protein>
<evidence type="ECO:0000313" key="6">
    <source>
        <dbReference type="EMBL" id="RUS68138.1"/>
    </source>
</evidence>
<keyword evidence="2" id="KW-0472">Membrane</keyword>
<keyword evidence="2" id="KW-1003">Cell membrane</keyword>
<evidence type="ECO:0000256" key="4">
    <source>
        <dbReference type="ARBA" id="ARBA00022840"/>
    </source>
</evidence>
<evidence type="ECO:0000256" key="2">
    <source>
        <dbReference type="ARBA" id="ARBA00022475"/>
    </source>
</evidence>